<reference evidence="1" key="1">
    <citation type="submission" date="2017-10" db="EMBL/GenBank/DDBJ databases">
        <title>Genome sequence of cellulolytic Lachnospiraceae bacterium XHS1971 isolated from hotspring sediment.</title>
        <authorList>
            <person name="Vasudevan G."/>
            <person name="Joshi A.J."/>
            <person name="Hivarkar S."/>
            <person name="Lanjekar V.B."/>
            <person name="Dhakephalkar P.K."/>
            <person name="Dagar S."/>
        </authorList>
    </citation>
    <scope>NUCLEOTIDE SEQUENCE</scope>
    <source>
        <strain evidence="1">XHS1971</strain>
    </source>
</reference>
<keyword evidence="2" id="KW-1185">Reference proteome</keyword>
<comment type="caution">
    <text evidence="1">The sequence shown here is derived from an EMBL/GenBank/DDBJ whole genome shotgun (WGS) entry which is preliminary data.</text>
</comment>
<accession>A0AC61DB41</accession>
<evidence type="ECO:0000313" key="1">
    <source>
        <dbReference type="EMBL" id="PHV70263.1"/>
    </source>
</evidence>
<organism evidence="1 2">
    <name type="scientific">Sporanaerobium hydrogeniformans</name>
    <dbReference type="NCBI Taxonomy" id="3072179"/>
    <lineage>
        <taxon>Bacteria</taxon>
        <taxon>Bacillati</taxon>
        <taxon>Bacillota</taxon>
        <taxon>Clostridia</taxon>
        <taxon>Lachnospirales</taxon>
        <taxon>Lachnospiraceae</taxon>
        <taxon>Sporanaerobium</taxon>
    </lineage>
</organism>
<name>A0AC61DB41_9FIRM</name>
<protein>
    <submittedName>
        <fullName evidence="1">Cardiolipin synthase</fullName>
    </submittedName>
</protein>
<evidence type="ECO:0000313" key="2">
    <source>
        <dbReference type="Proteomes" id="UP000224460"/>
    </source>
</evidence>
<proteinExistence type="predicted"/>
<dbReference type="Proteomes" id="UP000224460">
    <property type="component" value="Unassembled WGS sequence"/>
</dbReference>
<gene>
    <name evidence="1" type="primary">cls</name>
    <name evidence="1" type="ORF">CS063_11380</name>
</gene>
<sequence>MKKILSKIFNRLTIIGLLILLQLGILIQVIWKLSNYFVYFYALCVIISFIVVLYLINRQDNPSYKLAWAIPILLFPVFGGIFYIWAGRTRLTRKVKKSMVPIYEQALLFLHQDKEIVKELEQQDKRIANQSSYIYNFSTYPIYKQTTTKYLSPGEVFFESLKEDLRKAKHFIFMQYFIIEEGEMWESLLDIMLEKVKEGVEVRLIYDDLGCVNTLPYRYNERLEKLGIKTRVFNPFVPALSAMMNNRDHRKITIVDGYIGFTGGVNLADEYINRKERFGHWKDAAIRIEGEAVWNLTMMFLQTWDVGEDKMSQYDLYKPHIYHPEAFDADGYVQPYADSPLDGETIGENVYINMIHQAKDYIYINTPYLVVDNEMITALTLAAKSGVDVRIVTPHKEDKWYVHIVTRAYYSQLIENGVKIYEYTPGFIHSKTFVADDELGIVGTINMDYRSLYLHFECAAWLYKTQSVLQIKEDFLETLKVCTPITLEDTKKVSWGKRLLRSILRLFAPLM</sequence>
<dbReference type="EMBL" id="PEDL01000012">
    <property type="protein sequence ID" value="PHV70263.1"/>
    <property type="molecule type" value="Genomic_DNA"/>
</dbReference>